<feature type="domain" description="WW" evidence="18">
    <location>
        <begin position="9"/>
        <end position="42"/>
    </location>
</feature>
<feature type="region of interest" description="Disordered" evidence="16">
    <location>
        <begin position="452"/>
        <end position="490"/>
    </location>
</feature>
<dbReference type="EMBL" id="RCHS01004089">
    <property type="protein sequence ID" value="RMX37663.1"/>
    <property type="molecule type" value="Genomic_DNA"/>
</dbReference>
<comment type="function">
    <text evidence="13">Regulator of the Hippo/SWH (Sav/Wts/Hpo) signaling pathway, a signaling pathway that plays a pivotal role in organ size control and tumor suppression by restricting proliferation and promoting apoptosis. The core of this pathway is composed of a kinase cascade wherein Hippo (Hpo), in complex with its regulatory protein Salvador (Sav), phosphorylates and activates Warts (Wts) in complex with its regulatory protein Mats, which in turn phosphorylates and inactivates the Yorkie (Yki) oncoprotein. Kibra acts synergistically along with Ex and Mer to regulate the Hippo signaling pathway.</text>
</comment>
<evidence type="ECO:0000256" key="2">
    <source>
        <dbReference type="ARBA" id="ARBA00004496"/>
    </source>
</evidence>
<dbReference type="Gene3D" id="2.20.70.10">
    <property type="match status" value="2"/>
</dbReference>
<feature type="region of interest" description="Disordered" evidence="16">
    <location>
        <begin position="1137"/>
        <end position="1157"/>
    </location>
</feature>
<dbReference type="PANTHER" id="PTHR14791">
    <property type="entry name" value="BOMB/KIRA PROTEINS"/>
    <property type="match status" value="1"/>
</dbReference>
<feature type="domain" description="WW" evidence="18">
    <location>
        <begin position="56"/>
        <end position="89"/>
    </location>
</feature>
<evidence type="ECO:0000259" key="18">
    <source>
        <dbReference type="PROSITE" id="PS50020"/>
    </source>
</evidence>
<feature type="compositionally biased region" description="Low complexity" evidence="16">
    <location>
        <begin position="175"/>
        <end position="184"/>
    </location>
</feature>
<evidence type="ECO:0000256" key="8">
    <source>
        <dbReference type="ARBA" id="ARBA00022737"/>
    </source>
</evidence>
<keyword evidence="7" id="KW-0597">Phosphoprotein</keyword>
<evidence type="ECO:0000256" key="12">
    <source>
        <dbReference type="ARBA" id="ARBA00023163"/>
    </source>
</evidence>
<organism evidence="19 20">
    <name type="scientific">Pocillopora damicornis</name>
    <name type="common">Cauliflower coral</name>
    <name type="synonym">Millepora damicornis</name>
    <dbReference type="NCBI Taxonomy" id="46731"/>
    <lineage>
        <taxon>Eukaryota</taxon>
        <taxon>Metazoa</taxon>
        <taxon>Cnidaria</taxon>
        <taxon>Anthozoa</taxon>
        <taxon>Hexacorallia</taxon>
        <taxon>Scleractinia</taxon>
        <taxon>Astrocoeniina</taxon>
        <taxon>Pocilloporidae</taxon>
        <taxon>Pocillopora</taxon>
    </lineage>
</organism>
<dbReference type="PROSITE" id="PS50020">
    <property type="entry name" value="WW_DOMAIN_2"/>
    <property type="match status" value="2"/>
</dbReference>
<evidence type="ECO:0000256" key="1">
    <source>
        <dbReference type="ARBA" id="ARBA00004221"/>
    </source>
</evidence>
<dbReference type="GO" id="GO:0046621">
    <property type="term" value="P:negative regulation of organ growth"/>
    <property type="evidence" value="ECO:0007669"/>
    <property type="project" value="TreeGrafter"/>
</dbReference>
<keyword evidence="12" id="KW-0804">Transcription</keyword>
<dbReference type="InterPro" id="IPR035892">
    <property type="entry name" value="C2_domain_sf"/>
</dbReference>
<feature type="region of interest" description="Disordered" evidence="16">
    <location>
        <begin position="535"/>
        <end position="581"/>
    </location>
</feature>
<dbReference type="Pfam" id="PF25802">
    <property type="entry name" value="WWC1"/>
    <property type="match status" value="1"/>
</dbReference>
<proteinExistence type="inferred from homology"/>
<feature type="compositionally biased region" description="Polar residues" evidence="16">
    <location>
        <begin position="924"/>
        <end position="936"/>
    </location>
</feature>
<dbReference type="Proteomes" id="UP000275408">
    <property type="component" value="Unassembled WGS sequence"/>
</dbReference>
<protein>
    <recommendedName>
        <fullName evidence="4">Protein kibra</fullName>
    </recommendedName>
</protein>
<feature type="compositionally biased region" description="Low complexity" evidence="16">
    <location>
        <begin position="452"/>
        <end position="486"/>
    </location>
</feature>
<dbReference type="GO" id="GO:0016324">
    <property type="term" value="C:apical plasma membrane"/>
    <property type="evidence" value="ECO:0007669"/>
    <property type="project" value="UniProtKB-SubCell"/>
</dbReference>
<sequence>MPKKKTCEVPLPLGWEEAKDFDGRIYYIDHNTKRTSWVDPRDRLTKPLTFADCVGNELPFGWEELDDKVLGSYFIDHNTGSQQHEDPRVQWRKRRETMLCDYLVMVQSDLTAKQHMKDVKQKRLDLACEEYAFVIHRIKSSFIFQQVQFWTSELEKMQRRNDKEGQTSQHAKQGSFSSSSSNSTVSSIASKYDVNQLKKEISQARSRVEVLKAEMEAVSGEVQAREEGYETLKKIDRKLSSRQGCKKEDVQGLVEEITSAERILFSKEQEKSELIEALLRLKDKLSQSESANTGKDDSAEVEMRVGSHLDLGSDAAIGHLPVRDKQELKAEYKEALKNESKLQSEITCLDERITQVMTDDNNSRPMLLQEKETLLDEIRRLNSLVKSEGEKKKLEDEKDRLAADLSHAREVSNRATADRIQLQAEKSLLVRRLDEQSKITNLLNMRLKNISGSTPSVSSCSSRGSLSLSGSRGSLSASSRGSLNSLNYPDLSHSGDMPNLRELHQRVTDLLQGISTYPACQPIYEVRTTGAATSYTPTSGRANHPSASNSSQVSLSSRDSISSTQSPPISPSTSDLSPTHSPATVRVIATEGESTCLDGTELDRSCLPQADGIPVQQRLRLLTADSKSNESINNFPFTPMSPITEGIPSLPLRRCEVHLPPTGTRPVTAAPSDESVAADSGVFDASQENLKATQRGDFDEDSVDTAQMKLGLSYDVDREALIVCIDQAKGLKALGNTTQNKEVFAKAVLLPSSPSESCVMETKRCDYQDNPVFEEQFHIPVPESKLTSKTLQVNLLVRSSFQTEELLGGTQISLADFNSQTPVKFRWYNLLSFAFFQSAAAKYQHGKINTMTPAIGSLSMDCVCEPKRGNLRPNSWCEGSTLSLESAVGFERIPCRSVSQEVLNEGVESLPVRKRTAGRPVERAQSQGDSVISGGSLQDRDSDFDRSPVARPRPNMLKSKYSRKFSDPQPLSFQGHGEFDELHMMPLSRLVGDITLNRSNSDCTTRKTEASPFVRMSVERTSMRRKKRPMSWQGIQQYQQLNHLDARAAVDLEFQLEASKAKQVNDDIRRLSQLKKRIEEAIDGGCTEIPKSMEESEEFQALLRDVEAFRSLTMPGHRGRSPYSRRSHKAFRDRFSPLHNKQAKSPGNSNANDTHWV</sequence>
<evidence type="ECO:0000256" key="4">
    <source>
        <dbReference type="ARBA" id="ARBA00013712"/>
    </source>
</evidence>
<accession>A0A3M6T8J7</accession>
<dbReference type="InterPro" id="IPR051105">
    <property type="entry name" value="WWC/KIBRA_Hippo_Reg"/>
</dbReference>
<evidence type="ECO:0000313" key="20">
    <source>
        <dbReference type="Proteomes" id="UP000275408"/>
    </source>
</evidence>
<feature type="domain" description="C2" evidence="17">
    <location>
        <begin position="704"/>
        <end position="828"/>
    </location>
</feature>
<dbReference type="InterPro" id="IPR000008">
    <property type="entry name" value="C2_dom"/>
</dbReference>
<evidence type="ECO:0000313" key="19">
    <source>
        <dbReference type="EMBL" id="RMX37663.1"/>
    </source>
</evidence>
<dbReference type="OrthoDB" id="2020426at2759"/>
<evidence type="ECO:0000256" key="10">
    <source>
        <dbReference type="ARBA" id="ARBA00023054"/>
    </source>
</evidence>
<keyword evidence="20" id="KW-1185">Reference proteome</keyword>
<dbReference type="PROSITE" id="PS01159">
    <property type="entry name" value="WW_DOMAIN_1"/>
    <property type="match status" value="1"/>
</dbReference>
<keyword evidence="6" id="KW-0963">Cytoplasm</keyword>
<keyword evidence="11" id="KW-0472">Membrane</keyword>
<reference evidence="19 20" key="1">
    <citation type="journal article" date="2018" name="Sci. Rep.">
        <title>Comparative analysis of the Pocillopora damicornis genome highlights role of immune system in coral evolution.</title>
        <authorList>
            <person name="Cunning R."/>
            <person name="Bay R.A."/>
            <person name="Gillette P."/>
            <person name="Baker A.C."/>
            <person name="Traylor-Knowles N."/>
        </authorList>
    </citation>
    <scope>NUCLEOTIDE SEQUENCE [LARGE SCALE GENOMIC DNA]</scope>
    <source>
        <strain evidence="19">RSMAS</strain>
        <tissue evidence="19">Whole animal</tissue>
    </source>
</reference>
<evidence type="ECO:0000256" key="11">
    <source>
        <dbReference type="ARBA" id="ARBA00023136"/>
    </source>
</evidence>
<evidence type="ECO:0000259" key="17">
    <source>
        <dbReference type="PROSITE" id="PS50004"/>
    </source>
</evidence>
<evidence type="ECO:0000256" key="7">
    <source>
        <dbReference type="ARBA" id="ARBA00022553"/>
    </source>
</evidence>
<feature type="compositionally biased region" description="Basic and acidic residues" evidence="16">
    <location>
        <begin position="938"/>
        <end position="948"/>
    </location>
</feature>
<dbReference type="SUPFAM" id="SSF49562">
    <property type="entry name" value="C2 domain (Calcium/lipid-binding domain, CaLB)"/>
    <property type="match status" value="1"/>
</dbReference>
<feature type="region of interest" description="Disordered" evidence="16">
    <location>
        <begin position="158"/>
        <end position="184"/>
    </location>
</feature>
<evidence type="ECO:0000256" key="9">
    <source>
        <dbReference type="ARBA" id="ARBA00023015"/>
    </source>
</evidence>
<feature type="region of interest" description="Disordered" evidence="16">
    <location>
        <begin position="913"/>
        <end position="969"/>
    </location>
</feature>
<dbReference type="SUPFAM" id="SSF51045">
    <property type="entry name" value="WW domain"/>
    <property type="match status" value="2"/>
</dbReference>
<feature type="coiled-coil region" evidence="15">
    <location>
        <begin position="384"/>
        <end position="411"/>
    </location>
</feature>
<feature type="compositionally biased region" description="Low complexity" evidence="16">
    <location>
        <begin position="546"/>
        <end position="574"/>
    </location>
</feature>
<dbReference type="InterPro" id="IPR057747">
    <property type="entry name" value="WWC1_hairpin"/>
</dbReference>
<keyword evidence="8" id="KW-0677">Repeat</keyword>
<comment type="caution">
    <text evidence="19">The sequence shown here is derived from an EMBL/GenBank/DDBJ whole genome shotgun (WGS) entry which is preliminary data.</text>
</comment>
<feature type="coiled-coil region" evidence="15">
    <location>
        <begin position="194"/>
        <end position="221"/>
    </location>
</feature>
<evidence type="ECO:0000256" key="16">
    <source>
        <dbReference type="SAM" id="MobiDB-lite"/>
    </source>
</evidence>
<dbReference type="PROSITE" id="PS50004">
    <property type="entry name" value="C2"/>
    <property type="match status" value="1"/>
</dbReference>
<evidence type="ECO:0000256" key="5">
    <source>
        <dbReference type="ARBA" id="ARBA00022475"/>
    </source>
</evidence>
<dbReference type="GO" id="GO:0060090">
    <property type="term" value="F:molecular adaptor activity"/>
    <property type="evidence" value="ECO:0007669"/>
    <property type="project" value="TreeGrafter"/>
</dbReference>
<evidence type="ECO:0000256" key="14">
    <source>
        <dbReference type="ARBA" id="ARBA00025969"/>
    </source>
</evidence>
<evidence type="ECO:0000256" key="13">
    <source>
        <dbReference type="ARBA" id="ARBA00024960"/>
    </source>
</evidence>
<dbReference type="GO" id="GO:0019900">
    <property type="term" value="F:kinase binding"/>
    <property type="evidence" value="ECO:0007669"/>
    <property type="project" value="TreeGrafter"/>
</dbReference>
<dbReference type="GO" id="GO:0016477">
    <property type="term" value="P:cell migration"/>
    <property type="evidence" value="ECO:0007669"/>
    <property type="project" value="TreeGrafter"/>
</dbReference>
<dbReference type="SMART" id="SM00456">
    <property type="entry name" value="WW"/>
    <property type="match status" value="2"/>
</dbReference>
<dbReference type="GO" id="GO:0035330">
    <property type="term" value="P:regulation of hippo signaling"/>
    <property type="evidence" value="ECO:0007669"/>
    <property type="project" value="TreeGrafter"/>
</dbReference>
<keyword evidence="9" id="KW-0805">Transcription regulation</keyword>
<dbReference type="CDD" id="cd00201">
    <property type="entry name" value="WW"/>
    <property type="match status" value="1"/>
</dbReference>
<dbReference type="STRING" id="46731.A0A3M6T8J7"/>
<dbReference type="InterPro" id="IPR001202">
    <property type="entry name" value="WW_dom"/>
</dbReference>
<dbReference type="Gene3D" id="2.60.40.150">
    <property type="entry name" value="C2 domain"/>
    <property type="match status" value="1"/>
</dbReference>
<evidence type="ECO:0000256" key="15">
    <source>
        <dbReference type="SAM" id="Coils"/>
    </source>
</evidence>
<dbReference type="Pfam" id="PF00397">
    <property type="entry name" value="WW"/>
    <property type="match status" value="1"/>
</dbReference>
<evidence type="ECO:0000256" key="6">
    <source>
        <dbReference type="ARBA" id="ARBA00022490"/>
    </source>
</evidence>
<dbReference type="InterPro" id="IPR036020">
    <property type="entry name" value="WW_dom_sf"/>
</dbReference>
<comment type="similarity">
    <text evidence="3">Belongs to the WWC family. KIBRA subfamily.</text>
</comment>
<dbReference type="GO" id="GO:0005737">
    <property type="term" value="C:cytoplasm"/>
    <property type="evidence" value="ECO:0007669"/>
    <property type="project" value="UniProtKB-SubCell"/>
</dbReference>
<comment type="subunit">
    <text evidence="14">Forms a complex with Mer and Ex. Interacts (via domain WW 1) with Ex (via RXPPXY motif). Interacts with Mer, Sav, Hpo and Wts.</text>
</comment>
<dbReference type="AlphaFoldDB" id="A0A3M6T8J7"/>
<keyword evidence="5" id="KW-1003">Cell membrane</keyword>
<gene>
    <name evidence="19" type="ORF">pdam_00004328</name>
</gene>
<dbReference type="PANTHER" id="PTHR14791:SF29">
    <property type="entry name" value="PROTEIN KIBRA"/>
    <property type="match status" value="1"/>
</dbReference>
<comment type="subcellular location">
    <subcellularLocation>
        <location evidence="1">Apical cell membrane</location>
    </subcellularLocation>
    <subcellularLocation>
        <location evidence="2">Cytoplasm</location>
    </subcellularLocation>
</comment>
<dbReference type="Pfam" id="PF00168">
    <property type="entry name" value="C2"/>
    <property type="match status" value="1"/>
</dbReference>
<name>A0A3M6T8J7_POCDA</name>
<evidence type="ECO:0000256" key="3">
    <source>
        <dbReference type="ARBA" id="ARBA00010585"/>
    </source>
</evidence>
<keyword evidence="10 15" id="KW-0175">Coiled coil</keyword>
<feature type="compositionally biased region" description="Polar residues" evidence="16">
    <location>
        <begin position="1143"/>
        <end position="1157"/>
    </location>
</feature>
<dbReference type="GO" id="GO:0006355">
    <property type="term" value="P:regulation of DNA-templated transcription"/>
    <property type="evidence" value="ECO:0007669"/>
    <property type="project" value="TreeGrafter"/>
</dbReference>